<feature type="binding site" evidence="8">
    <location>
        <position position="410"/>
    </location>
    <ligand>
        <name>substrate</name>
    </ligand>
</feature>
<sequence length="415" mass="44564">MPISSFSLMSRSRVTPVPLPIKGVRLSTASLGIKYVGRDDVFLMLFDKPASVAGVFTRSRCPSAPVDFCRTNLPHGIARALVVNSGNANAFTGKRGRDAVHFIAQSLSDLIPCQEDEVYVASTGIIGEFLDIGKFDGVFDKLLHNATDDAWLDSAKAMMTTDSYAKTAVRTVNIDGVKVTINGMAKGAGMIAPDMATTLAFVVTDIDISSPVLQILLSEGVEHSFNSITVDSDTSTSDTLMLFSTGTVSENVPPITNIDDQRLSAFRPVLFDILKDLALQVVCDGEGASKILEVTVKGAKNATSAKQVAFSIANSPLVKTAFASGSIGWWGRIVMAIGKSGAFVDRDSISVWFRNIRIATNGEPETNFSQEDVYSIMKEECIPIVVDLGIGDGIHTVWTCDFSGEYVQFNSNCQS</sequence>
<feature type="chain" id="PRO_5023234380" description="Arginine biosynthesis bifunctional protein ArgJ beta chain" evidence="8">
    <location>
        <begin position="197"/>
        <end position="415"/>
    </location>
</feature>
<comment type="subunit">
    <text evidence="2 8">Heterotetramer of two alpha and two beta chains.</text>
</comment>
<comment type="catalytic activity">
    <reaction evidence="8">
        <text>N(2)-acetyl-L-ornithine + L-glutamate = N-acetyl-L-glutamate + L-ornithine</text>
        <dbReference type="Rhea" id="RHEA:15349"/>
        <dbReference type="ChEBI" id="CHEBI:29985"/>
        <dbReference type="ChEBI" id="CHEBI:44337"/>
        <dbReference type="ChEBI" id="CHEBI:46911"/>
        <dbReference type="ChEBI" id="CHEBI:57805"/>
        <dbReference type="EC" id="2.3.1.35"/>
    </reaction>
</comment>
<gene>
    <name evidence="8" type="primary">argJ</name>
    <name evidence="9" type="ORF">DJ66_1129</name>
</gene>
<comment type="function">
    <text evidence="8">Catalyzes two activities which are involved in the cyclic version of arginine biosynthesis: the synthesis of N-acetylglutamate from glutamate and acetyl-CoA as the acetyl donor, and of ornithine by transacetylation between N(2)-acetylornithine and glutamate.</text>
</comment>
<feature type="active site" description="Nucleophile" evidence="8">
    <location>
        <position position="197"/>
    </location>
</feature>
<dbReference type="GO" id="GO:0004042">
    <property type="term" value="F:L-glutamate N-acetyltransferase activity"/>
    <property type="evidence" value="ECO:0007669"/>
    <property type="project" value="UniProtKB-UniRule"/>
</dbReference>
<feature type="site" description="Cleavage; by autolysis" evidence="8">
    <location>
        <begin position="196"/>
        <end position="197"/>
    </location>
</feature>
<dbReference type="Gene3D" id="3.10.20.340">
    <property type="entry name" value="ArgJ beta chain, C-terminal domain"/>
    <property type="match status" value="1"/>
</dbReference>
<evidence type="ECO:0000256" key="4">
    <source>
        <dbReference type="ARBA" id="ARBA00022605"/>
    </source>
</evidence>
<dbReference type="MEROPS" id="T05.001"/>
<dbReference type="GO" id="GO:0006526">
    <property type="term" value="P:L-arginine biosynthetic process"/>
    <property type="evidence" value="ECO:0007669"/>
    <property type="project" value="UniProtKB-UniRule"/>
</dbReference>
<keyword evidence="6 8" id="KW-0068">Autocatalytic cleavage</keyword>
<dbReference type="InterPro" id="IPR002813">
    <property type="entry name" value="Arg_biosynth_ArgJ"/>
</dbReference>
<feature type="site" description="Involved in the stabilization of negative charge on the oxyanion by the formation of the oxyanion hole" evidence="8">
    <location>
        <position position="123"/>
    </location>
</feature>
<comment type="pathway">
    <text evidence="8">Amino-acid biosynthesis; L-arginine biosynthesis; L-ornithine and N-acetyl-L-glutamate from L-glutamate and N(2)-acetyl-L-ornithine (cyclic): step 1/1.</text>
</comment>
<evidence type="ECO:0000256" key="8">
    <source>
        <dbReference type="HAMAP-Rule" id="MF_01106"/>
    </source>
</evidence>
<dbReference type="InterPro" id="IPR042195">
    <property type="entry name" value="ArgJ_beta_C"/>
</dbReference>
<reference evidence="9 10" key="1">
    <citation type="journal article" date="2015" name="Phytopathology">
        <title>Genomes of Candidatus Liberibacter solanacearum haplotype A from New Zealand and the USA suggest significant genome plasticity in the species.</title>
        <authorList>
            <person name="Thompson S.M."/>
            <person name="Johnson C.P."/>
            <person name="Lu A.Y."/>
            <person name="Frampton R.A."/>
            <person name="Sullivan K.L."/>
            <person name="Fiers M.W."/>
            <person name="Crowhurst R.N."/>
            <person name="Pitman A.R."/>
            <person name="Scott I."/>
            <person name="Gudmestad N.C."/>
            <person name="Smith G.R."/>
        </authorList>
    </citation>
    <scope>NUCLEOTIDE SEQUENCE [LARGE SCALE GENOMIC DNA]</scope>
    <source>
        <strain evidence="9 10">LsoNZ1</strain>
    </source>
</reference>
<dbReference type="Proteomes" id="UP000033731">
    <property type="component" value="Unassembled WGS sequence"/>
</dbReference>
<accession>A0A0F4VLV6</accession>
<comment type="caution">
    <text evidence="9">The sequence shown here is derived from an EMBL/GenBank/DDBJ whole genome shotgun (WGS) entry which is preliminary data.</text>
</comment>
<dbReference type="GO" id="GO:0006592">
    <property type="term" value="P:ornithine biosynthetic process"/>
    <property type="evidence" value="ECO:0007669"/>
    <property type="project" value="TreeGrafter"/>
</dbReference>
<evidence type="ECO:0000256" key="5">
    <source>
        <dbReference type="ARBA" id="ARBA00022679"/>
    </source>
</evidence>
<feature type="chain" id="PRO_5023234381" description="Arginine biosynthesis bifunctional protein ArgJ alpha chain" evidence="8">
    <location>
        <begin position="1"/>
        <end position="196"/>
    </location>
</feature>
<dbReference type="PANTHER" id="PTHR23100">
    <property type="entry name" value="ARGININE BIOSYNTHESIS BIFUNCTIONAL PROTEIN ARGJ"/>
    <property type="match status" value="1"/>
</dbReference>
<dbReference type="FunFam" id="3.60.70.12:FF:000001">
    <property type="entry name" value="Arginine biosynthesis bifunctional protein ArgJ, chloroplastic"/>
    <property type="match status" value="1"/>
</dbReference>
<dbReference type="EMBL" id="JMTK01000002">
    <property type="protein sequence ID" value="KJZ82379.1"/>
    <property type="molecule type" value="Genomic_DNA"/>
</dbReference>
<dbReference type="NCBIfam" id="NF003802">
    <property type="entry name" value="PRK05388.1"/>
    <property type="match status" value="1"/>
</dbReference>
<comment type="catalytic activity">
    <reaction evidence="8">
        <text>L-glutamate + acetyl-CoA = N-acetyl-L-glutamate + CoA + H(+)</text>
        <dbReference type="Rhea" id="RHEA:24292"/>
        <dbReference type="ChEBI" id="CHEBI:15378"/>
        <dbReference type="ChEBI" id="CHEBI:29985"/>
        <dbReference type="ChEBI" id="CHEBI:44337"/>
        <dbReference type="ChEBI" id="CHEBI:57287"/>
        <dbReference type="ChEBI" id="CHEBI:57288"/>
        <dbReference type="EC" id="2.3.1.1"/>
    </reaction>
</comment>
<dbReference type="AlphaFoldDB" id="A0A0F4VLV6"/>
<proteinExistence type="inferred from homology"/>
<feature type="site" description="Involved in the stabilization of negative charge on the oxyanion by the formation of the oxyanion hole" evidence="8">
    <location>
        <position position="124"/>
    </location>
</feature>
<evidence type="ECO:0000256" key="1">
    <source>
        <dbReference type="ARBA" id="ARBA00006774"/>
    </source>
</evidence>
<dbReference type="Pfam" id="PF01960">
    <property type="entry name" value="ArgJ"/>
    <property type="match status" value="1"/>
</dbReference>
<keyword evidence="8" id="KW-0511">Multifunctional enzyme</keyword>
<evidence type="ECO:0000313" key="9">
    <source>
        <dbReference type="EMBL" id="KJZ82379.1"/>
    </source>
</evidence>
<keyword evidence="7 8" id="KW-0012">Acyltransferase</keyword>
<feature type="binding site" evidence="8">
    <location>
        <position position="197"/>
    </location>
    <ligand>
        <name>substrate</name>
    </ligand>
</feature>
<evidence type="ECO:0000256" key="2">
    <source>
        <dbReference type="ARBA" id="ARBA00011475"/>
    </source>
</evidence>
<dbReference type="EC" id="2.3.1.1" evidence="8"/>
<keyword evidence="3 8" id="KW-0055">Arginine biosynthesis</keyword>
<dbReference type="NCBIfam" id="TIGR00120">
    <property type="entry name" value="ArgJ"/>
    <property type="match status" value="1"/>
</dbReference>
<evidence type="ECO:0000256" key="7">
    <source>
        <dbReference type="ARBA" id="ARBA00023315"/>
    </source>
</evidence>
<dbReference type="InterPro" id="IPR016117">
    <property type="entry name" value="ArgJ-like_dom_sf"/>
</dbReference>
<dbReference type="PANTHER" id="PTHR23100:SF0">
    <property type="entry name" value="ARGININE BIOSYNTHESIS BIFUNCTIONAL PROTEIN ARGJ, MITOCHONDRIAL"/>
    <property type="match status" value="1"/>
</dbReference>
<dbReference type="CDD" id="cd02152">
    <property type="entry name" value="OAT"/>
    <property type="match status" value="1"/>
</dbReference>
<evidence type="ECO:0000256" key="3">
    <source>
        <dbReference type="ARBA" id="ARBA00022571"/>
    </source>
</evidence>
<keyword evidence="4 8" id="KW-0028">Amino-acid biosynthesis</keyword>
<dbReference type="HAMAP" id="MF_01106">
    <property type="entry name" value="ArgJ"/>
    <property type="match status" value="1"/>
</dbReference>
<comment type="subcellular location">
    <subcellularLocation>
        <location evidence="8">Cytoplasm</location>
    </subcellularLocation>
</comment>
<organism evidence="9 10">
    <name type="scientific">Candidatus Liberibacter solanacearum</name>
    <dbReference type="NCBI Taxonomy" id="556287"/>
    <lineage>
        <taxon>Bacteria</taxon>
        <taxon>Pseudomonadati</taxon>
        <taxon>Pseudomonadota</taxon>
        <taxon>Alphaproteobacteria</taxon>
        <taxon>Hyphomicrobiales</taxon>
        <taxon>Rhizobiaceae</taxon>
        <taxon>Liberibacter</taxon>
    </lineage>
</organism>
<dbReference type="GO" id="GO:0005737">
    <property type="term" value="C:cytoplasm"/>
    <property type="evidence" value="ECO:0007669"/>
    <property type="project" value="UniProtKB-SubCell"/>
</dbReference>
<feature type="binding site" evidence="8">
    <location>
        <position position="160"/>
    </location>
    <ligand>
        <name>substrate</name>
    </ligand>
</feature>
<dbReference type="EC" id="2.3.1.35" evidence="8"/>
<keyword evidence="8" id="KW-0963">Cytoplasm</keyword>
<name>A0A0F4VLV6_9HYPH</name>
<evidence type="ECO:0000256" key="6">
    <source>
        <dbReference type="ARBA" id="ARBA00022813"/>
    </source>
</evidence>
<protein>
    <recommendedName>
        <fullName evidence="8">Arginine biosynthesis bifunctional protein ArgJ</fullName>
    </recommendedName>
    <domain>
        <recommendedName>
            <fullName evidence="8">Glutamate N-acetyltransferase</fullName>
            <ecNumber evidence="8">2.3.1.35</ecNumber>
        </recommendedName>
        <alternativeName>
            <fullName evidence="8">Ornithine acetyltransferase</fullName>
            <shortName evidence="8">OATase</shortName>
        </alternativeName>
        <alternativeName>
            <fullName evidence="8">Ornithine transacetylase</fullName>
        </alternativeName>
    </domain>
    <domain>
        <recommendedName>
            <fullName evidence="8">Amino-acid acetyltransferase</fullName>
            <ecNumber evidence="8">2.3.1.1</ecNumber>
        </recommendedName>
        <alternativeName>
            <fullName evidence="8">N-acetylglutamate synthase</fullName>
            <shortName evidence="8">AGSase</shortName>
        </alternativeName>
    </domain>
    <component>
        <recommendedName>
            <fullName evidence="8">Arginine biosynthesis bifunctional protein ArgJ alpha chain</fullName>
        </recommendedName>
    </component>
    <component>
        <recommendedName>
            <fullName evidence="8">Arginine biosynthesis bifunctional protein ArgJ beta chain</fullName>
        </recommendedName>
    </component>
</protein>
<dbReference type="SUPFAM" id="SSF56266">
    <property type="entry name" value="DmpA/ArgJ-like"/>
    <property type="match status" value="1"/>
</dbReference>
<dbReference type="PATRIC" id="fig|556287.9.peg.1148"/>
<feature type="binding site" evidence="8">
    <location>
        <position position="415"/>
    </location>
    <ligand>
        <name>substrate</name>
    </ligand>
</feature>
<comment type="similarity">
    <text evidence="1 8">Belongs to the ArgJ family.</text>
</comment>
<dbReference type="UniPathway" id="UPA00068">
    <property type="reaction ID" value="UER00106"/>
</dbReference>
<feature type="binding site" evidence="8">
    <location>
        <position position="286"/>
    </location>
    <ligand>
        <name>substrate</name>
    </ligand>
</feature>
<keyword evidence="10" id="KW-1185">Reference proteome</keyword>
<comment type="pathway">
    <text evidence="8">Amino-acid biosynthesis; L-arginine biosynthesis; N(2)-acetyl-L-ornithine from L-glutamate: step 1/4.</text>
</comment>
<dbReference type="Gene3D" id="3.60.70.12">
    <property type="entry name" value="L-amino peptidase D-ALA esterase/amidase"/>
    <property type="match status" value="1"/>
</dbReference>
<evidence type="ECO:0000313" key="10">
    <source>
        <dbReference type="Proteomes" id="UP000033731"/>
    </source>
</evidence>
<feature type="binding site" evidence="8">
    <location>
        <position position="186"/>
    </location>
    <ligand>
        <name>substrate</name>
    </ligand>
</feature>
<dbReference type="GO" id="GO:0004358">
    <property type="term" value="F:L-glutamate N-acetyltransferase activity, acting on acetyl-L-ornithine as donor"/>
    <property type="evidence" value="ECO:0007669"/>
    <property type="project" value="UniProtKB-UniRule"/>
</dbReference>
<keyword evidence="5 8" id="KW-0808">Transferase</keyword>